<dbReference type="Proteomes" id="UP001230268">
    <property type="component" value="Unassembled WGS sequence"/>
</dbReference>
<evidence type="ECO:0000313" key="5">
    <source>
        <dbReference type="Proteomes" id="UP001230268"/>
    </source>
</evidence>
<comment type="similarity">
    <text evidence="3">Belongs to the WD repeat PROPPIN family.</text>
</comment>
<evidence type="ECO:0000256" key="2">
    <source>
        <dbReference type="ARBA" id="ARBA00022737"/>
    </source>
</evidence>
<dbReference type="InterPro" id="IPR036322">
    <property type="entry name" value="WD40_repeat_dom_sf"/>
</dbReference>
<name>A0AAD8PDT3_BABGI</name>
<dbReference type="InterPro" id="IPR048720">
    <property type="entry name" value="PROPPIN"/>
</dbReference>
<dbReference type="EMBL" id="JAVEPI010000002">
    <property type="protein sequence ID" value="KAK1443254.1"/>
    <property type="molecule type" value="Genomic_DNA"/>
</dbReference>
<dbReference type="Gene3D" id="2.130.10.10">
    <property type="entry name" value="YVTN repeat-like/Quinoprotein amine dehydrogenase"/>
    <property type="match status" value="1"/>
</dbReference>
<keyword evidence="2" id="KW-0677">Repeat</keyword>
<dbReference type="PANTHER" id="PTHR11227">
    <property type="entry name" value="WD-REPEAT PROTEIN INTERACTING WITH PHOSPHOINOSIDES WIPI -RELATED"/>
    <property type="match status" value="1"/>
</dbReference>
<sequence length="378" mass="42345">MMSNSLDDFSDESDLNNGDGKITYARFNQDSTCLAIGRDGGFGIYNCNPFSWACERNLAGRTEDGIHIIEMMYRSNIIAIVGEAASDAPNIFSDNNEGMPWQDNVLVIWDDKKGSVVAQLVFSGPIRNVRLLRKIIVVALDEEVYVYKLENVELLDTIDTYNNPQGLCAVSSNGNLSIVVYPALENGVVGVKIYQSNPMTDAIKRIESFGIKAHRSRISNISLCSNGMLLTTVSYSGAFLRLWNVFTGQRLQEFKLRIGRANVTFCQLSHDTKYMHVVDSKNNLSIFKIKLKAAYDNPKVTCMTDVRLFTGYVIKKCIQSTKLMMDAQREFAKYRTDSPIIASTFLPNTNNILIVLEDRSVLRLRVSGKLKLLATHSL</sequence>
<gene>
    <name evidence="4" type="ORF">BgAZ_201300</name>
</gene>
<dbReference type="Pfam" id="PF21032">
    <property type="entry name" value="PROPPIN"/>
    <property type="match status" value="1"/>
</dbReference>
<dbReference type="AlphaFoldDB" id="A0AAD8PDT3"/>
<accession>A0AAD8PDT3</accession>
<reference evidence="4" key="1">
    <citation type="submission" date="2023-08" db="EMBL/GenBank/DDBJ databases">
        <title>Draft sequence of the Babesia gibsoni genome.</title>
        <authorList>
            <person name="Yamagishi J.Y."/>
            <person name="Xuan X.X."/>
        </authorList>
    </citation>
    <scope>NUCLEOTIDE SEQUENCE</scope>
    <source>
        <strain evidence="4">Azabu</strain>
    </source>
</reference>
<proteinExistence type="inferred from homology"/>
<evidence type="ECO:0000256" key="3">
    <source>
        <dbReference type="ARBA" id="ARBA00025740"/>
    </source>
</evidence>
<protein>
    <submittedName>
        <fullName evidence="4">Uncharacterized protein</fullName>
    </submittedName>
</protein>
<comment type="caution">
    <text evidence="4">The sequence shown here is derived from an EMBL/GenBank/DDBJ whole genome shotgun (WGS) entry which is preliminary data.</text>
</comment>
<dbReference type="InterPro" id="IPR015943">
    <property type="entry name" value="WD40/YVTN_repeat-like_dom_sf"/>
</dbReference>
<keyword evidence="5" id="KW-1185">Reference proteome</keyword>
<evidence type="ECO:0000256" key="1">
    <source>
        <dbReference type="ARBA" id="ARBA00022574"/>
    </source>
</evidence>
<keyword evidence="1" id="KW-0853">WD repeat</keyword>
<dbReference type="SUPFAM" id="SSF50978">
    <property type="entry name" value="WD40 repeat-like"/>
    <property type="match status" value="1"/>
</dbReference>
<organism evidence="4 5">
    <name type="scientific">Babesia gibsoni</name>
    <dbReference type="NCBI Taxonomy" id="33632"/>
    <lineage>
        <taxon>Eukaryota</taxon>
        <taxon>Sar</taxon>
        <taxon>Alveolata</taxon>
        <taxon>Apicomplexa</taxon>
        <taxon>Aconoidasida</taxon>
        <taxon>Piroplasmida</taxon>
        <taxon>Babesiidae</taxon>
        <taxon>Babesia</taxon>
    </lineage>
</organism>
<evidence type="ECO:0000313" key="4">
    <source>
        <dbReference type="EMBL" id="KAK1443254.1"/>
    </source>
</evidence>